<feature type="domain" description="Yippee" evidence="5">
    <location>
        <begin position="68"/>
        <end position="179"/>
    </location>
</feature>
<dbReference type="PANTHER" id="PTHR13848">
    <property type="entry name" value="PROTEIN YIPPEE-LIKE CG15309-RELATED"/>
    <property type="match status" value="1"/>
</dbReference>
<comment type="caution">
    <text evidence="6">The sequence shown here is derived from an EMBL/GenBank/DDBJ whole genome shotgun (WGS) entry which is preliminary data.</text>
</comment>
<evidence type="ECO:0000313" key="6">
    <source>
        <dbReference type="EMBL" id="KAK8120561.1"/>
    </source>
</evidence>
<evidence type="ECO:0000256" key="1">
    <source>
        <dbReference type="ARBA" id="ARBA00005613"/>
    </source>
</evidence>
<dbReference type="Proteomes" id="UP001392437">
    <property type="component" value="Unassembled WGS sequence"/>
</dbReference>
<proteinExistence type="inferred from homology"/>
<gene>
    <name evidence="6" type="ORF">PG999_004681</name>
</gene>
<reference evidence="6 7" key="1">
    <citation type="submission" date="2023-01" db="EMBL/GenBank/DDBJ databases">
        <title>Analysis of 21 Apiospora genomes using comparative genomics revels a genus with tremendous synthesis potential of carbohydrate active enzymes and secondary metabolites.</title>
        <authorList>
            <person name="Sorensen T."/>
        </authorList>
    </citation>
    <scope>NUCLEOTIDE SEQUENCE [LARGE SCALE GENOMIC DNA]</scope>
    <source>
        <strain evidence="6 7">CBS 117206</strain>
    </source>
</reference>
<comment type="similarity">
    <text evidence="1">Belongs to the yippee family.</text>
</comment>
<organism evidence="6 7">
    <name type="scientific">Apiospora kogelbergensis</name>
    <dbReference type="NCBI Taxonomy" id="1337665"/>
    <lineage>
        <taxon>Eukaryota</taxon>
        <taxon>Fungi</taxon>
        <taxon>Dikarya</taxon>
        <taxon>Ascomycota</taxon>
        <taxon>Pezizomycotina</taxon>
        <taxon>Sordariomycetes</taxon>
        <taxon>Xylariomycetidae</taxon>
        <taxon>Amphisphaeriales</taxon>
        <taxon>Apiosporaceae</taxon>
        <taxon>Apiospora</taxon>
    </lineage>
</organism>
<evidence type="ECO:0000256" key="4">
    <source>
        <dbReference type="SAM" id="MobiDB-lite"/>
    </source>
</evidence>
<evidence type="ECO:0000259" key="5">
    <source>
        <dbReference type="PROSITE" id="PS51792"/>
    </source>
</evidence>
<keyword evidence="2" id="KW-0479">Metal-binding</keyword>
<dbReference type="InterPro" id="IPR039058">
    <property type="entry name" value="Yippee_fam"/>
</dbReference>
<evidence type="ECO:0000313" key="7">
    <source>
        <dbReference type="Proteomes" id="UP001392437"/>
    </source>
</evidence>
<feature type="compositionally biased region" description="Low complexity" evidence="4">
    <location>
        <begin position="49"/>
        <end position="72"/>
    </location>
</feature>
<evidence type="ECO:0000256" key="2">
    <source>
        <dbReference type="ARBA" id="ARBA00022723"/>
    </source>
</evidence>
<feature type="region of interest" description="Disordered" evidence="4">
    <location>
        <begin position="36"/>
        <end position="72"/>
    </location>
</feature>
<dbReference type="InterPro" id="IPR004910">
    <property type="entry name" value="Yippee/Mis18/Cereblon"/>
</dbReference>
<accession>A0AAW0QZZ3</accession>
<dbReference type="GO" id="GO:0046872">
    <property type="term" value="F:metal ion binding"/>
    <property type="evidence" value="ECO:0007669"/>
    <property type="project" value="UniProtKB-KW"/>
</dbReference>
<dbReference type="AlphaFoldDB" id="A0AAW0QZZ3"/>
<name>A0AAW0QZZ3_9PEZI</name>
<dbReference type="PROSITE" id="PS51792">
    <property type="entry name" value="YIPPEE"/>
    <property type="match status" value="1"/>
</dbReference>
<keyword evidence="7" id="KW-1185">Reference proteome</keyword>
<protein>
    <recommendedName>
        <fullName evidence="5">Yippee domain-containing protein</fullName>
    </recommendedName>
</protein>
<dbReference type="EMBL" id="JAQQWP010000004">
    <property type="protein sequence ID" value="KAK8120561.1"/>
    <property type="molecule type" value="Genomic_DNA"/>
</dbReference>
<dbReference type="InterPro" id="IPR034751">
    <property type="entry name" value="Yippee"/>
</dbReference>
<evidence type="ECO:0000256" key="3">
    <source>
        <dbReference type="ARBA" id="ARBA00022833"/>
    </source>
</evidence>
<dbReference type="Pfam" id="PF03226">
    <property type="entry name" value="Yippee-Mis18"/>
    <property type="match status" value="1"/>
</dbReference>
<keyword evidence="3" id="KW-0862">Zinc</keyword>
<sequence length="250" mass="27101">MADGTPIPAGLPPRYASYLLPSFSLPFKRRQVSPVNPCFSTPPAENAVPPLSSSPTESTLSSSVGSSSVSSYAPSRPSFASSSDDYVPSVEVQAQSLPGNSRLLKVYPDTIRCSTCSTDLAFASQIVSKGFTGSHDVADITCNICHAKVGWKYVDAKEDAQKYKVGKYILETNRTVDFKHWDDDTTSLGVPEFPATATTQKPKKTMDAEPIVFDSEDEDECDDIFSGTWDPAVVAKRRAHKAPRPSRRGL</sequence>